<protein>
    <submittedName>
        <fullName evidence="2">Alpha/beta hydrolase</fullName>
    </submittedName>
</protein>
<reference evidence="3" key="1">
    <citation type="submission" date="2018-05" db="EMBL/GenBank/DDBJ databases">
        <title>Genome Sequencing of selected type strains of the family Eggerthellaceae.</title>
        <authorList>
            <person name="Danylec N."/>
            <person name="Stoll D.A."/>
            <person name="Doetsch A."/>
            <person name="Huch M."/>
        </authorList>
    </citation>
    <scope>NUCLEOTIDE SEQUENCE [LARGE SCALE GENOMIC DNA]</scope>
    <source>
        <strain evidence="3">DSM 24851</strain>
    </source>
</reference>
<gene>
    <name evidence="2" type="ORF">DMP06_01035</name>
</gene>
<name>A0A3N0B5C4_9ACTN</name>
<sequence>MDINLHYEETGAGKPLMLLHGNGEDCTYFKHQLAYFSGIRRVIAVDTRGHGRSPRGTAPFTIRQFADDLAGLMDSLHIKRADILGFSDGGNIALVFAAKYPERVDKLIVNGANLYPAGMKAHIALPVVVEHRLSSLLAPTSKCAKAHAELLGLMVNDPNLTPDDLAAIQAPTLVIAGTRDMIRESHTRLIAQSIPHATLSIVKGDHFVAAKNPSAFNTEVERFLLG</sequence>
<dbReference type="PRINTS" id="PR00111">
    <property type="entry name" value="ABHYDROLASE"/>
</dbReference>
<dbReference type="GO" id="GO:0017171">
    <property type="term" value="F:serine hydrolase activity"/>
    <property type="evidence" value="ECO:0007669"/>
    <property type="project" value="TreeGrafter"/>
</dbReference>
<keyword evidence="2" id="KW-0378">Hydrolase</keyword>
<dbReference type="Pfam" id="PF00561">
    <property type="entry name" value="Abhydrolase_1"/>
    <property type="match status" value="1"/>
</dbReference>
<evidence type="ECO:0000313" key="2">
    <source>
        <dbReference type="EMBL" id="RNL42024.1"/>
    </source>
</evidence>
<dbReference type="RefSeq" id="WP_123207883.1">
    <property type="nucleotide sequence ID" value="NZ_JBHTHO010000011.1"/>
</dbReference>
<dbReference type="InterPro" id="IPR000073">
    <property type="entry name" value="AB_hydrolase_1"/>
</dbReference>
<dbReference type="Gene3D" id="3.40.50.1820">
    <property type="entry name" value="alpha/beta hydrolase"/>
    <property type="match status" value="1"/>
</dbReference>
<dbReference type="OrthoDB" id="495620at2"/>
<feature type="domain" description="AB hydrolase-1" evidence="1">
    <location>
        <begin position="14"/>
        <end position="116"/>
    </location>
</feature>
<evidence type="ECO:0000313" key="3">
    <source>
        <dbReference type="Proteomes" id="UP000269591"/>
    </source>
</evidence>
<dbReference type="InterPro" id="IPR029058">
    <property type="entry name" value="AB_hydrolase_fold"/>
</dbReference>
<dbReference type="AlphaFoldDB" id="A0A3N0B5C4"/>
<dbReference type="SUPFAM" id="SSF53474">
    <property type="entry name" value="alpha/beta-Hydrolases"/>
    <property type="match status" value="1"/>
</dbReference>
<dbReference type="Proteomes" id="UP000269591">
    <property type="component" value="Unassembled WGS sequence"/>
</dbReference>
<dbReference type="PANTHER" id="PTHR46331">
    <property type="entry name" value="VALACYCLOVIR HYDROLASE"/>
    <property type="match status" value="1"/>
</dbReference>
<accession>A0A3N0B5C4</accession>
<dbReference type="PANTHER" id="PTHR46331:SF2">
    <property type="entry name" value="VALACYCLOVIR HYDROLASE"/>
    <property type="match status" value="1"/>
</dbReference>
<keyword evidence="3" id="KW-1185">Reference proteome</keyword>
<proteinExistence type="predicted"/>
<organism evidence="2 3">
    <name type="scientific">Slackia equolifaciens</name>
    <dbReference type="NCBI Taxonomy" id="498718"/>
    <lineage>
        <taxon>Bacteria</taxon>
        <taxon>Bacillati</taxon>
        <taxon>Actinomycetota</taxon>
        <taxon>Coriobacteriia</taxon>
        <taxon>Eggerthellales</taxon>
        <taxon>Eggerthellaceae</taxon>
        <taxon>Slackia</taxon>
    </lineage>
</organism>
<evidence type="ECO:0000259" key="1">
    <source>
        <dbReference type="Pfam" id="PF00561"/>
    </source>
</evidence>
<comment type="caution">
    <text evidence="2">The sequence shown here is derived from an EMBL/GenBank/DDBJ whole genome shotgun (WGS) entry which is preliminary data.</text>
</comment>
<dbReference type="EMBL" id="QIBX01000001">
    <property type="protein sequence ID" value="RNL42024.1"/>
    <property type="molecule type" value="Genomic_DNA"/>
</dbReference>